<dbReference type="Gene3D" id="1.10.10.60">
    <property type="entry name" value="Homeodomain-like"/>
    <property type="match status" value="1"/>
</dbReference>
<evidence type="ECO:0000256" key="1">
    <source>
        <dbReference type="ARBA" id="ARBA00004123"/>
    </source>
</evidence>
<feature type="compositionally biased region" description="Polar residues" evidence="7">
    <location>
        <begin position="197"/>
        <end position="206"/>
    </location>
</feature>
<keyword evidence="3 5" id="KW-0371">Homeobox</keyword>
<evidence type="ECO:0000259" key="8">
    <source>
        <dbReference type="PROSITE" id="PS50071"/>
    </source>
</evidence>
<dbReference type="Proteomes" id="UP000652219">
    <property type="component" value="Unassembled WGS sequence"/>
</dbReference>
<feature type="compositionally biased region" description="Polar residues" evidence="7">
    <location>
        <begin position="42"/>
        <end position="66"/>
    </location>
</feature>
<proteinExistence type="predicted"/>
<evidence type="ECO:0000256" key="6">
    <source>
        <dbReference type="RuleBase" id="RU000682"/>
    </source>
</evidence>
<comment type="subcellular location">
    <subcellularLocation>
        <location evidence="1 5 6">Nucleus</location>
    </subcellularLocation>
</comment>
<dbReference type="PANTHER" id="PTHR24323:SF7">
    <property type="entry name" value="HOMEOBOX DOMAIN-CONTAINING PROTEIN"/>
    <property type="match status" value="1"/>
</dbReference>
<accession>A0A8H6MVS6</accession>
<evidence type="ECO:0000256" key="3">
    <source>
        <dbReference type="ARBA" id="ARBA00023155"/>
    </source>
</evidence>
<sequence length="610" mass="65184">MPASEISSELSTAAVALVSPSSSDCSSRPDHAAQSPAALPVPSSTDTLSGGRSTSTDVLKSDVSTAESEKHPRGKRKRTAAKDKTILENAYLANPKPDKTARLDIVKRVSLNEKEVQIWFQNRRQNDRRKSRPLSAQEIAALRYGGMQILSSDPVTCNLSLTEEKSPAAAIAHSASGNITAPMETPVKCHAAGVDDTATSSRNVSPSHAYVGDRTLETPSSSQVSDHGYQAHSASFSFSSSVGRIQNGWDTSNSFTTPSTVNRNVDEAPRPHITRSEQCPPSSCSSTASAAPILPPQSHVRLSLSLEGKAEVVSNEASPSRPQSSKPFSDPPSLPHVRARPFQRSHSAVSSVTLPPISALTDSLPPTLGRGRSRDAHAWELCCDADARDELTTQAENESNGSAVAAISLLRSTSGILHNNSSKRNSPASRSAYQPQQAKKPKLSRSSSSAARMQTTIADVDKGADPTVDDRQPGSKLKGGLLVSPSGDSDKENWFPAKEGNPRWMASLDEKRMPIPTTAVNKISSRRTGRILQDHPGPVIFSGARTRTMPAMGRRDSGKDLSIYEDDGESPAPKATDEVESFMRGEVSPSKKGDMLCIEGLLSLSQGNWR</sequence>
<protein>
    <submittedName>
        <fullName evidence="9">Homeobox transcription factor</fullName>
    </submittedName>
</protein>
<feature type="compositionally biased region" description="Polar residues" evidence="7">
    <location>
        <begin position="417"/>
        <end position="437"/>
    </location>
</feature>
<dbReference type="SMART" id="SM00389">
    <property type="entry name" value="HOX"/>
    <property type="match status" value="1"/>
</dbReference>
<dbReference type="PROSITE" id="PS50071">
    <property type="entry name" value="HOMEOBOX_2"/>
    <property type="match status" value="1"/>
</dbReference>
<evidence type="ECO:0000313" key="10">
    <source>
        <dbReference type="Proteomes" id="UP000652219"/>
    </source>
</evidence>
<evidence type="ECO:0000256" key="2">
    <source>
        <dbReference type="ARBA" id="ARBA00023125"/>
    </source>
</evidence>
<dbReference type="InterPro" id="IPR051775">
    <property type="entry name" value="Homeobox_domain"/>
</dbReference>
<keyword evidence="4 5" id="KW-0539">Nucleus</keyword>
<dbReference type="InterPro" id="IPR001356">
    <property type="entry name" value="HD"/>
</dbReference>
<keyword evidence="10" id="KW-1185">Reference proteome</keyword>
<gene>
    <name evidence="9" type="ORF">CSOJ01_06016</name>
</gene>
<feature type="region of interest" description="Disordered" evidence="7">
    <location>
        <begin position="417"/>
        <end position="500"/>
    </location>
</feature>
<feature type="region of interest" description="Disordered" evidence="7">
    <location>
        <begin position="311"/>
        <end position="352"/>
    </location>
</feature>
<feature type="compositionally biased region" description="Low complexity" evidence="7">
    <location>
        <begin position="279"/>
        <end position="292"/>
    </location>
</feature>
<keyword evidence="2 5" id="KW-0238">DNA-binding</keyword>
<dbReference type="CDD" id="cd00086">
    <property type="entry name" value="homeodomain"/>
    <property type="match status" value="1"/>
</dbReference>
<feature type="compositionally biased region" description="Polar residues" evidence="7">
    <location>
        <begin position="315"/>
        <end position="327"/>
    </location>
</feature>
<feature type="domain" description="Homeobox" evidence="8">
    <location>
        <begin position="70"/>
        <end position="130"/>
    </location>
</feature>
<feature type="compositionally biased region" description="Basic and acidic residues" evidence="7">
    <location>
        <begin position="575"/>
        <end position="589"/>
    </location>
</feature>
<dbReference type="GO" id="GO:0000976">
    <property type="term" value="F:transcription cis-regulatory region binding"/>
    <property type="evidence" value="ECO:0007669"/>
    <property type="project" value="TreeGrafter"/>
</dbReference>
<dbReference type="PROSITE" id="PS00027">
    <property type="entry name" value="HOMEOBOX_1"/>
    <property type="match status" value="1"/>
</dbReference>
<dbReference type="PANTHER" id="PTHR24323">
    <property type="entry name" value="CEH-10 HOMEODOMAIN-CONTAINING HOMOLOG"/>
    <property type="match status" value="1"/>
</dbReference>
<feature type="compositionally biased region" description="Polar residues" evidence="7">
    <location>
        <begin position="249"/>
        <end position="263"/>
    </location>
</feature>
<organism evidence="9 10">
    <name type="scientific">Colletotrichum sojae</name>
    <dbReference type="NCBI Taxonomy" id="2175907"/>
    <lineage>
        <taxon>Eukaryota</taxon>
        <taxon>Fungi</taxon>
        <taxon>Dikarya</taxon>
        <taxon>Ascomycota</taxon>
        <taxon>Pezizomycotina</taxon>
        <taxon>Sordariomycetes</taxon>
        <taxon>Hypocreomycetidae</taxon>
        <taxon>Glomerellales</taxon>
        <taxon>Glomerellaceae</taxon>
        <taxon>Colletotrichum</taxon>
        <taxon>Colletotrichum orchidearum species complex</taxon>
    </lineage>
</organism>
<dbReference type="InterPro" id="IPR017970">
    <property type="entry name" value="Homeobox_CS"/>
</dbReference>
<dbReference type="GO" id="GO:0005634">
    <property type="term" value="C:nucleus"/>
    <property type="evidence" value="ECO:0007669"/>
    <property type="project" value="UniProtKB-SubCell"/>
</dbReference>
<dbReference type="GO" id="GO:0000981">
    <property type="term" value="F:DNA-binding transcription factor activity, RNA polymerase II-specific"/>
    <property type="evidence" value="ECO:0007669"/>
    <property type="project" value="InterPro"/>
</dbReference>
<dbReference type="AlphaFoldDB" id="A0A8H6MVS6"/>
<feature type="compositionally biased region" description="Basic and acidic residues" evidence="7">
    <location>
        <begin position="459"/>
        <end position="473"/>
    </location>
</feature>
<dbReference type="Pfam" id="PF00046">
    <property type="entry name" value="Homeodomain"/>
    <property type="match status" value="1"/>
</dbReference>
<evidence type="ECO:0000256" key="7">
    <source>
        <dbReference type="SAM" id="MobiDB-lite"/>
    </source>
</evidence>
<dbReference type="EMBL" id="WIGN01000080">
    <property type="protein sequence ID" value="KAF6810949.1"/>
    <property type="molecule type" value="Genomic_DNA"/>
</dbReference>
<evidence type="ECO:0000256" key="5">
    <source>
        <dbReference type="PROSITE-ProRule" id="PRU00108"/>
    </source>
</evidence>
<feature type="region of interest" description="Disordered" evidence="7">
    <location>
        <begin position="549"/>
        <end position="589"/>
    </location>
</feature>
<feature type="region of interest" description="Disordered" evidence="7">
    <location>
        <begin position="19"/>
        <end position="94"/>
    </location>
</feature>
<feature type="region of interest" description="Disordered" evidence="7">
    <location>
        <begin position="249"/>
        <end position="292"/>
    </location>
</feature>
<reference evidence="9 10" key="1">
    <citation type="journal article" date="2020" name="Phytopathology">
        <title>Genome Sequence Resources of Colletotrichum truncatum, C. plurivorum, C. musicola, and C. sojae: Four Species Pathogenic to Soybean (Glycine max).</title>
        <authorList>
            <person name="Rogerio F."/>
            <person name="Boufleur T.R."/>
            <person name="Ciampi-Guillardi M."/>
            <person name="Sukno S.A."/>
            <person name="Thon M.R."/>
            <person name="Massola Junior N.S."/>
            <person name="Baroncelli R."/>
        </authorList>
    </citation>
    <scope>NUCLEOTIDE SEQUENCE [LARGE SCALE GENOMIC DNA]</scope>
    <source>
        <strain evidence="9 10">LFN0009</strain>
    </source>
</reference>
<evidence type="ECO:0000313" key="9">
    <source>
        <dbReference type="EMBL" id="KAF6810949.1"/>
    </source>
</evidence>
<evidence type="ECO:0000256" key="4">
    <source>
        <dbReference type="ARBA" id="ARBA00023242"/>
    </source>
</evidence>
<name>A0A8H6MVS6_9PEZI</name>
<dbReference type="SUPFAM" id="SSF46689">
    <property type="entry name" value="Homeodomain-like"/>
    <property type="match status" value="1"/>
</dbReference>
<feature type="compositionally biased region" description="Polar residues" evidence="7">
    <location>
        <begin position="444"/>
        <end position="457"/>
    </location>
</feature>
<dbReference type="InterPro" id="IPR009057">
    <property type="entry name" value="Homeodomain-like_sf"/>
</dbReference>
<feature type="DNA-binding region" description="Homeobox" evidence="5">
    <location>
        <begin position="72"/>
        <end position="131"/>
    </location>
</feature>
<feature type="region of interest" description="Disordered" evidence="7">
    <location>
        <begin position="197"/>
        <end position="228"/>
    </location>
</feature>
<comment type="caution">
    <text evidence="9">The sequence shown here is derived from an EMBL/GenBank/DDBJ whole genome shotgun (WGS) entry which is preliminary data.</text>
</comment>